<dbReference type="Gene3D" id="1.50.10.10">
    <property type="match status" value="1"/>
</dbReference>
<name>A0A399D5Y2_9BACT</name>
<dbReference type="AlphaFoldDB" id="A0A399D5Y2"/>
<dbReference type="InterPro" id="IPR012341">
    <property type="entry name" value="6hp_glycosidase-like_sf"/>
</dbReference>
<reference evidence="1 2" key="1">
    <citation type="journal article" date="2015" name="Int. J. Syst. Evol. Microbiol.">
        <title>Mariniphaga sediminis sp. nov., isolated from coastal sediment.</title>
        <authorList>
            <person name="Wang F.Q."/>
            <person name="Shen Q.Y."/>
            <person name="Chen G.J."/>
            <person name="Du Z.J."/>
        </authorList>
    </citation>
    <scope>NUCLEOTIDE SEQUENCE [LARGE SCALE GENOMIC DNA]</scope>
    <source>
        <strain evidence="1 2">SY21</strain>
    </source>
</reference>
<protein>
    <recommendedName>
        <fullName evidence="3">Glycosyl-hydrolase family 116 catalytic region domain-containing protein</fullName>
    </recommendedName>
</protein>
<comment type="caution">
    <text evidence="1">The sequence shown here is derived from an EMBL/GenBank/DDBJ whole genome shotgun (WGS) entry which is preliminary data.</text>
</comment>
<evidence type="ECO:0000313" key="1">
    <source>
        <dbReference type="EMBL" id="RIH67304.1"/>
    </source>
</evidence>
<organism evidence="1 2">
    <name type="scientific">Mariniphaga sediminis</name>
    <dbReference type="NCBI Taxonomy" id="1628158"/>
    <lineage>
        <taxon>Bacteria</taxon>
        <taxon>Pseudomonadati</taxon>
        <taxon>Bacteroidota</taxon>
        <taxon>Bacteroidia</taxon>
        <taxon>Marinilabiliales</taxon>
        <taxon>Prolixibacteraceae</taxon>
        <taxon>Mariniphaga</taxon>
    </lineage>
</organism>
<keyword evidence="2" id="KW-1185">Reference proteome</keyword>
<dbReference type="InterPro" id="IPR008928">
    <property type="entry name" value="6-hairpin_glycosidase_sf"/>
</dbReference>
<dbReference type="OrthoDB" id="603279at2"/>
<dbReference type="SUPFAM" id="SSF48208">
    <property type="entry name" value="Six-hairpin glycosidases"/>
    <property type="match status" value="1"/>
</dbReference>
<sequence>MNGLIAFSANIEPICKFHIVWSKKNVSGSIKINRGNITSLHVEKGETSGNSFYLTGEEEARLTVEVTGFNNAYGPSPTVISVKTPDHPFSFFLRDVNAGYPIYIPAYKVAVVVDKDNRSYAELEKDILSRNLQTKIQRIESEEETSFGSVAQTNRDMSVPIWLGIGRDMRLFEISEELEDMAQEGKIIRPKYASSNIKLADTNYDGYIYALGRGVGVKNNITRRLDEGILPIYHSKLVDDDIIYHTISFVSFAEIPLNASTNRGTNYIVSDKHSSGRTFKEEHLKELGEQMKNAFDFQDDMVLYSRTTIENTGTVPRYAWIKCPRPGNGWWCQKIHEYDENTGFSSFGGDSVFCISQLNGEALANEEISILLLPGEKAEFDFFLPHTPVSKKRAYVIVNQSFEKRLNAARSYWKEKLDQAASISVPEKRIQEMFQAGLLHLDLVTYGNGYKDVVSTNVGVYSPIGTESSPIIQFYLSVGWHELAKKALNYFLETQLSNGCIQNYGDYTVETGAALWSIGEYIRYTNDFNWLTLSREKIIKSCDYLIEWRNRNKRDKLIGRGYGMIEGQVADPEDSYRSFMLNGYAYLGLSRVAEALMKIDPKNAYRIQKEANDWKHDIRRTVKTLFGISPVVSLGDGSWVPTLPAWPEADGPRGLLQEKETFWTHGTFTATDVLLGPLYLVFCEVVEPASVEAKMLLDYNSELFFQGNAAFSQPYYSRHNWLQARYGMTKPFLNTYYNTIAAHADRETYTFWEHMYRVSQHKTHEEAWFLMETRWMLYMEEGSTLRLFKVIPRNWLNDGQVIELKNVKSYFGNLNVKVVSLIESGTIEALIEVDMDRKPEQITIRLPHPSNLYPKRVVGGTYDKKTETVTIDNISSRTKVKLEF</sequence>
<dbReference type="Proteomes" id="UP000266441">
    <property type="component" value="Unassembled WGS sequence"/>
</dbReference>
<dbReference type="GO" id="GO:0005975">
    <property type="term" value="P:carbohydrate metabolic process"/>
    <property type="evidence" value="ECO:0007669"/>
    <property type="project" value="InterPro"/>
</dbReference>
<evidence type="ECO:0000313" key="2">
    <source>
        <dbReference type="Proteomes" id="UP000266441"/>
    </source>
</evidence>
<dbReference type="EMBL" id="QWET01000001">
    <property type="protein sequence ID" value="RIH67304.1"/>
    <property type="molecule type" value="Genomic_DNA"/>
</dbReference>
<proteinExistence type="predicted"/>
<accession>A0A399D5Y2</accession>
<evidence type="ECO:0008006" key="3">
    <source>
        <dbReference type="Google" id="ProtNLM"/>
    </source>
</evidence>
<gene>
    <name evidence="1" type="ORF">D1164_01350</name>
</gene>